<evidence type="ECO:0000313" key="1">
    <source>
        <dbReference type="EMBL" id="KAK6803488.1"/>
    </source>
</evidence>
<proteinExistence type="predicted"/>
<evidence type="ECO:0000313" key="2">
    <source>
        <dbReference type="Proteomes" id="UP001371456"/>
    </source>
</evidence>
<reference evidence="1 2" key="1">
    <citation type="submission" date="2024-02" db="EMBL/GenBank/DDBJ databases">
        <title>de novo genome assembly of Solanum bulbocastanum strain 11H21.</title>
        <authorList>
            <person name="Hosaka A.J."/>
        </authorList>
    </citation>
    <scope>NUCLEOTIDE SEQUENCE [LARGE SCALE GENOMIC DNA]</scope>
    <source>
        <tissue evidence="1">Young leaves</tissue>
    </source>
</reference>
<dbReference type="AlphaFoldDB" id="A0AAN8YN20"/>
<dbReference type="Proteomes" id="UP001371456">
    <property type="component" value="Unassembled WGS sequence"/>
</dbReference>
<protein>
    <submittedName>
        <fullName evidence="1">Uncharacterized protein</fullName>
    </submittedName>
</protein>
<keyword evidence="2" id="KW-1185">Reference proteome</keyword>
<organism evidence="1 2">
    <name type="scientific">Solanum bulbocastanum</name>
    <name type="common">Wild potato</name>
    <dbReference type="NCBI Taxonomy" id="147425"/>
    <lineage>
        <taxon>Eukaryota</taxon>
        <taxon>Viridiplantae</taxon>
        <taxon>Streptophyta</taxon>
        <taxon>Embryophyta</taxon>
        <taxon>Tracheophyta</taxon>
        <taxon>Spermatophyta</taxon>
        <taxon>Magnoliopsida</taxon>
        <taxon>eudicotyledons</taxon>
        <taxon>Gunneridae</taxon>
        <taxon>Pentapetalae</taxon>
        <taxon>asterids</taxon>
        <taxon>lamiids</taxon>
        <taxon>Solanales</taxon>
        <taxon>Solanaceae</taxon>
        <taxon>Solanoideae</taxon>
        <taxon>Solaneae</taxon>
        <taxon>Solanum</taxon>
    </lineage>
</organism>
<accession>A0AAN8YN20</accession>
<comment type="caution">
    <text evidence="1">The sequence shown here is derived from an EMBL/GenBank/DDBJ whole genome shotgun (WGS) entry which is preliminary data.</text>
</comment>
<dbReference type="EMBL" id="JBANQN010000001">
    <property type="protein sequence ID" value="KAK6803488.1"/>
    <property type="molecule type" value="Genomic_DNA"/>
</dbReference>
<sequence length="117" mass="13384">MDSRDASIFRSLCPQYNRLESSKGEFTTSDGGGVSWVDNETLTEWPIFVDLQLRNRPLAVEGEKHNNTAILLSDDEYGRKIRMLDPFGGLTGENFSLGTCRFLSQNNFLYVLMFEYE</sequence>
<name>A0AAN8YN20_SOLBU</name>
<gene>
    <name evidence="1" type="ORF">RDI58_001272</name>
</gene>